<keyword evidence="1" id="KW-0677">Repeat</keyword>
<reference evidence="4" key="1">
    <citation type="submission" date="2023-10" db="EMBL/GenBank/DDBJ databases">
        <authorList>
            <person name="Chen Y."/>
            <person name="Shah S."/>
            <person name="Dougan E. K."/>
            <person name="Thang M."/>
            <person name="Chan C."/>
        </authorList>
    </citation>
    <scope>NUCLEOTIDE SEQUENCE [LARGE SCALE GENOMIC DNA]</scope>
</reference>
<dbReference type="InterPro" id="IPR002885">
    <property type="entry name" value="PPR_rpt"/>
</dbReference>
<feature type="repeat" description="PPR" evidence="2">
    <location>
        <begin position="58"/>
        <end position="92"/>
    </location>
</feature>
<feature type="region of interest" description="Disordered" evidence="3">
    <location>
        <begin position="309"/>
        <end position="336"/>
    </location>
</feature>
<evidence type="ECO:0000313" key="5">
    <source>
        <dbReference type="Proteomes" id="UP001189429"/>
    </source>
</evidence>
<accession>A0ABN9WHU0</accession>
<dbReference type="PANTHER" id="PTHR47447">
    <property type="entry name" value="OS03G0856100 PROTEIN"/>
    <property type="match status" value="1"/>
</dbReference>
<protein>
    <submittedName>
        <fullName evidence="4">Uncharacterized protein</fullName>
    </submittedName>
</protein>
<dbReference type="Proteomes" id="UP001189429">
    <property type="component" value="Unassembled WGS sequence"/>
</dbReference>
<feature type="non-terminal residue" evidence="4">
    <location>
        <position position="1"/>
    </location>
</feature>
<evidence type="ECO:0000313" key="4">
    <source>
        <dbReference type="EMBL" id="CAK0885432.1"/>
    </source>
</evidence>
<keyword evidence="5" id="KW-1185">Reference proteome</keyword>
<comment type="caution">
    <text evidence="4">The sequence shown here is derived from an EMBL/GenBank/DDBJ whole genome shotgun (WGS) entry which is preliminary data.</text>
</comment>
<sequence length="336" mass="35473">ARGAMDAAEAAASSRGQQPCAEDLRRHTALLAQCAASSQWPRALELLGGMAREALWPGVIAYNAAANACGRGRGWQHAVALLSRMREEALRPNAITHSTVVGACQRARALEPLRGLLREALRGGASLDRVACSTYARACALRSWWQTALGLLGAAASAGVELDAAAFNWRAARMRSRGIELSAAACNAAAAACRRGEQWSWALRLLAAQRRWRMDPTLTAHNDAAAALGLAGLPHRLGRLLPGALRAAAAAGPREEEDSWPFLLGQQGPGAAGAHRLYWRACAPVAARLGLSRAPRVGTPWAPWSSPPWSLAWSSSSPPWSSPQSSAWSSSSSSSS</sequence>
<organism evidence="4 5">
    <name type="scientific">Prorocentrum cordatum</name>
    <dbReference type="NCBI Taxonomy" id="2364126"/>
    <lineage>
        <taxon>Eukaryota</taxon>
        <taxon>Sar</taxon>
        <taxon>Alveolata</taxon>
        <taxon>Dinophyceae</taxon>
        <taxon>Prorocentrales</taxon>
        <taxon>Prorocentraceae</taxon>
        <taxon>Prorocentrum</taxon>
    </lineage>
</organism>
<name>A0ABN9WHU0_9DINO</name>
<dbReference type="PROSITE" id="PS51375">
    <property type="entry name" value="PPR"/>
    <property type="match status" value="1"/>
</dbReference>
<dbReference type="Gene3D" id="1.25.40.10">
    <property type="entry name" value="Tetratricopeptide repeat domain"/>
    <property type="match status" value="1"/>
</dbReference>
<evidence type="ECO:0000256" key="2">
    <source>
        <dbReference type="PROSITE-ProRule" id="PRU00708"/>
    </source>
</evidence>
<dbReference type="PANTHER" id="PTHR47447:SF17">
    <property type="entry name" value="OS12G0638900 PROTEIN"/>
    <property type="match status" value="1"/>
</dbReference>
<dbReference type="InterPro" id="IPR011990">
    <property type="entry name" value="TPR-like_helical_dom_sf"/>
</dbReference>
<proteinExistence type="predicted"/>
<evidence type="ECO:0000256" key="3">
    <source>
        <dbReference type="SAM" id="MobiDB-lite"/>
    </source>
</evidence>
<evidence type="ECO:0000256" key="1">
    <source>
        <dbReference type="ARBA" id="ARBA00022737"/>
    </source>
</evidence>
<dbReference type="EMBL" id="CAUYUJ010018671">
    <property type="protein sequence ID" value="CAK0885432.1"/>
    <property type="molecule type" value="Genomic_DNA"/>
</dbReference>
<gene>
    <name evidence="4" type="ORF">PCOR1329_LOCUS67055</name>
</gene>